<proteinExistence type="predicted"/>
<dbReference type="Proteomes" id="UP000247152">
    <property type="component" value="Unassembled WGS sequence"/>
</dbReference>
<name>A0A317U503_9GAMM</name>
<evidence type="ECO:0000313" key="1">
    <source>
        <dbReference type="EMBL" id="PWY57083.1"/>
    </source>
</evidence>
<protein>
    <submittedName>
        <fullName evidence="1">Uncharacterized protein</fullName>
    </submittedName>
</protein>
<gene>
    <name evidence="1" type="ORF">DGG96_03600</name>
</gene>
<comment type="caution">
    <text evidence="1">The sequence shown here is derived from an EMBL/GenBank/DDBJ whole genome shotgun (WGS) entry which is preliminary data.</text>
</comment>
<dbReference type="EMBL" id="QHJG01000004">
    <property type="protein sequence ID" value="PWY57083.1"/>
    <property type="molecule type" value="Genomic_DNA"/>
</dbReference>
<organism evidence="1 2">
    <name type="scientific">Legionella qingyii</name>
    <dbReference type="NCBI Taxonomy" id="2184757"/>
    <lineage>
        <taxon>Bacteria</taxon>
        <taxon>Pseudomonadati</taxon>
        <taxon>Pseudomonadota</taxon>
        <taxon>Gammaproteobacteria</taxon>
        <taxon>Legionellales</taxon>
        <taxon>Legionellaceae</taxon>
        <taxon>Legionella</taxon>
    </lineage>
</organism>
<sequence length="91" mass="9564">MSNNGLCPPSEIAKVSLVVPHLIMGVRVNDVVMDMGNVMVIGDNGFDLVVSGVGDGNGVISERETRVIDALRIGARIKVVSVITMGWLSGD</sequence>
<accession>A0A317U503</accession>
<dbReference type="AlphaFoldDB" id="A0A317U503"/>
<evidence type="ECO:0000313" key="2">
    <source>
        <dbReference type="Proteomes" id="UP000247152"/>
    </source>
</evidence>
<reference evidence="1 2" key="1">
    <citation type="submission" date="2018-05" db="EMBL/GenBank/DDBJ databases">
        <title>Legionella qingyii sp.nov., whole genome shotgun sequence.</title>
        <authorList>
            <person name="Wu H."/>
            <person name="Zhu Q."/>
            <person name="Hu C."/>
        </authorList>
    </citation>
    <scope>NUCLEOTIDE SEQUENCE [LARGE SCALE GENOMIC DNA]</scope>
    <source>
        <strain evidence="1 2">HEB18</strain>
    </source>
</reference>